<accession>A0A656QSB8</accession>
<evidence type="ECO:0000313" key="1">
    <source>
        <dbReference type="EMBL" id="KDR34245.1"/>
    </source>
</evidence>
<sequence>MNERGVNQYKKELLYRKANGKKLLNEYLGKIASLFPTEDRSEIIPLEETDAVLDRFKAASTQLHQKTERISGSGLHVELSAMKDHHRDMYVLIDEDWRYCGILRVKSTESLNVDFEFGNKILNDIVFIWADMSAAISFDFFEVSGNRLIDVKRWGVR</sequence>
<dbReference type="EMBL" id="JFHD01000001">
    <property type="protein sequence ID" value="KDR34245.1"/>
    <property type="molecule type" value="Genomic_DNA"/>
</dbReference>
<reference evidence="1 2" key="1">
    <citation type="submission" date="2014-03" db="EMBL/GenBank/DDBJ databases">
        <title>Draft Genome Sequences of Four Burkholderia Strains.</title>
        <authorList>
            <person name="Liu X.Y."/>
            <person name="Li C.X."/>
            <person name="Xu J.H."/>
        </authorList>
    </citation>
    <scope>NUCLEOTIDE SEQUENCE [LARGE SCALE GENOMIC DNA]</scope>
    <source>
        <strain evidence="1 2">OP-1</strain>
    </source>
</reference>
<name>A0A656QSB8_9BURK</name>
<protein>
    <submittedName>
        <fullName evidence="1">Uncharacterized protein</fullName>
    </submittedName>
</protein>
<dbReference type="Proteomes" id="UP000027451">
    <property type="component" value="Unassembled WGS sequence"/>
</dbReference>
<dbReference type="AlphaFoldDB" id="A0A656QSB8"/>
<proteinExistence type="predicted"/>
<organism evidence="1 2">
    <name type="scientific">Caballeronia zhejiangensis</name>
    <dbReference type="NCBI Taxonomy" id="871203"/>
    <lineage>
        <taxon>Bacteria</taxon>
        <taxon>Pseudomonadati</taxon>
        <taxon>Pseudomonadota</taxon>
        <taxon>Betaproteobacteria</taxon>
        <taxon>Burkholderiales</taxon>
        <taxon>Burkholderiaceae</taxon>
        <taxon>Caballeronia</taxon>
    </lineage>
</organism>
<comment type="caution">
    <text evidence="1">The sequence shown here is derived from an EMBL/GenBank/DDBJ whole genome shotgun (WGS) entry which is preliminary data.</text>
</comment>
<gene>
    <name evidence="1" type="ORF">BG60_00305</name>
</gene>
<evidence type="ECO:0000313" key="2">
    <source>
        <dbReference type="Proteomes" id="UP000027451"/>
    </source>
</evidence>
<keyword evidence="2" id="KW-1185">Reference proteome</keyword>